<name>A0A2B4RNC6_STYPI</name>
<dbReference type="SUPFAM" id="SSF48452">
    <property type="entry name" value="TPR-like"/>
    <property type="match status" value="2"/>
</dbReference>
<evidence type="ECO:0000313" key="3">
    <source>
        <dbReference type="EMBL" id="PFX19934.1"/>
    </source>
</evidence>
<keyword evidence="1" id="KW-0802">TPR repeat</keyword>
<dbReference type="InterPro" id="IPR011990">
    <property type="entry name" value="TPR-like_helical_dom_sf"/>
</dbReference>
<gene>
    <name evidence="3" type="primary">TTC28</name>
    <name evidence="3" type="ORF">AWC38_SpisGene15619</name>
</gene>
<keyword evidence="4" id="KW-1185">Reference proteome</keyword>
<proteinExistence type="predicted"/>
<reference evidence="4" key="1">
    <citation type="journal article" date="2017" name="bioRxiv">
        <title>Comparative analysis of the genomes of Stylophora pistillata and Acropora digitifera provides evidence for extensive differences between species of corals.</title>
        <authorList>
            <person name="Voolstra C.R."/>
            <person name="Li Y."/>
            <person name="Liew Y.J."/>
            <person name="Baumgarten S."/>
            <person name="Zoccola D."/>
            <person name="Flot J.-F."/>
            <person name="Tambutte S."/>
            <person name="Allemand D."/>
            <person name="Aranda M."/>
        </authorList>
    </citation>
    <scope>NUCLEOTIDE SEQUENCE [LARGE SCALE GENOMIC DNA]</scope>
</reference>
<dbReference type="Proteomes" id="UP000225706">
    <property type="component" value="Unassembled WGS sequence"/>
</dbReference>
<dbReference type="Gene3D" id="1.25.40.10">
    <property type="entry name" value="Tetratricopeptide repeat domain"/>
    <property type="match status" value="3"/>
</dbReference>
<dbReference type="AlphaFoldDB" id="A0A2B4RNC6"/>
<protein>
    <submittedName>
        <fullName evidence="3">Tetratricopeptide repeat protein 28</fullName>
    </submittedName>
</protein>
<organism evidence="3 4">
    <name type="scientific">Stylophora pistillata</name>
    <name type="common">Smooth cauliflower coral</name>
    <dbReference type="NCBI Taxonomy" id="50429"/>
    <lineage>
        <taxon>Eukaryota</taxon>
        <taxon>Metazoa</taxon>
        <taxon>Cnidaria</taxon>
        <taxon>Anthozoa</taxon>
        <taxon>Hexacorallia</taxon>
        <taxon>Scleractinia</taxon>
        <taxon>Astrocoeniina</taxon>
        <taxon>Pocilloporidae</taxon>
        <taxon>Stylophora</taxon>
    </lineage>
</organism>
<accession>A0A2B4RNC6</accession>
<feature type="repeat" description="TPR" evidence="1">
    <location>
        <begin position="267"/>
        <end position="300"/>
    </location>
</feature>
<dbReference type="InterPro" id="IPR024983">
    <property type="entry name" value="CHAT_dom"/>
</dbReference>
<sequence length="946" mass="105718">MNNTREILKKIRIGLDVATYLLKTDRGIQATYLCDECLILLNNLGFDANGLDVSEVIFHAYYAISGYTNAVRYTKKLIAAFHDAGTAMIMLGDKYKKRSRLTEAKKLFESAVAIEKTIGDKIKEAISYGWLGFVFQSLCEYQKAVEYCEKALAIATKIGYREGEGRCYGNLGTVFHSLGEYQRAKEYHEKALAIATEIGDRKDEGTCYGRLGTVFQSLEIGDRKGEVARYENLGSVFQSLGEYQKAKEYYEKALAIATEIGDRDGEGTCYGNLGSVFQSLGEYQKAKEYDEKALAIAKEIGDRNGEGIQYGNLGLVFEALGKNRLAIEHLDKSLAISIETGGKDYEGRCYAGLAGVFYSLHDHEKTTELCEKALGIFINIGDKEGQGFIHLRLGSVCLSLGNYDEAEKHFEKAHLIGSEIGGNMIHFQSLLGITRLKILQSKQDEAMLYLRQSIEIYEKIRNFLEGNDEFKTSLLEKYGDFPYKLLSRMLCYSGSLQDSLNVEDLRRARGLAELMADKLLTGSHIPTNSTYRPRIESIASKEGNCTFLYISYLERFVRLWVLEANGSIHYRESPEMKINTLLATSVCDVEDIFRNSAKCFRILPNENCEDRSLGDDIAMSPHQEESHATMQGEETKRNEMILQLCYDQLIAPVKDLLTEPEVIIVPEKCSYRVPFAVLRDESAGKHFSETHRIRIVPSLTTLGIIQECPRDYHSQTGALVVGDPMAGKVHYNGRTLNLTPLSGARREAEMIGRLLGVQPLLGERATKQAVLHALHSVSLIHLAAHGNAERGEIALSPNCTTKSIPQEEDYLLTVSDILKVKLRAKLVVLSCCHSARGTFKQEGVIGITRAFLASGARSVLVASWAIQDEATEQLMNHFYIHLAAGESASESLHQAIQWLRGNGFAEPTQWAPFVLMGDNVTFDLKKLRQKELTEEENDEDKKQSSD</sequence>
<comment type="caution">
    <text evidence="3">The sequence shown here is derived from an EMBL/GenBank/DDBJ whole genome shotgun (WGS) entry which is preliminary data.</text>
</comment>
<dbReference type="PROSITE" id="PS50005">
    <property type="entry name" value="TPR"/>
    <property type="match status" value="3"/>
</dbReference>
<dbReference type="SMART" id="SM00028">
    <property type="entry name" value="TPR"/>
    <property type="match status" value="9"/>
</dbReference>
<evidence type="ECO:0000259" key="2">
    <source>
        <dbReference type="Pfam" id="PF12770"/>
    </source>
</evidence>
<feature type="repeat" description="TPR" evidence="1">
    <location>
        <begin position="227"/>
        <end position="260"/>
    </location>
</feature>
<dbReference type="OrthoDB" id="5979705at2759"/>
<feature type="repeat" description="TPR" evidence="1">
    <location>
        <begin position="165"/>
        <end position="198"/>
    </location>
</feature>
<dbReference type="Pfam" id="PF13424">
    <property type="entry name" value="TPR_12"/>
    <property type="match status" value="4"/>
</dbReference>
<dbReference type="PROSITE" id="PS50293">
    <property type="entry name" value="TPR_REGION"/>
    <property type="match status" value="1"/>
</dbReference>
<evidence type="ECO:0000313" key="4">
    <source>
        <dbReference type="Proteomes" id="UP000225706"/>
    </source>
</evidence>
<dbReference type="EMBL" id="LSMT01000337">
    <property type="protein sequence ID" value="PFX19934.1"/>
    <property type="molecule type" value="Genomic_DNA"/>
</dbReference>
<evidence type="ECO:0000256" key="1">
    <source>
        <dbReference type="PROSITE-ProRule" id="PRU00339"/>
    </source>
</evidence>
<dbReference type="PANTHER" id="PTHR10098:SF108">
    <property type="entry name" value="TETRATRICOPEPTIDE REPEAT PROTEIN 28"/>
    <property type="match status" value="1"/>
</dbReference>
<dbReference type="PANTHER" id="PTHR10098">
    <property type="entry name" value="RAPSYN-RELATED"/>
    <property type="match status" value="1"/>
</dbReference>
<dbReference type="InterPro" id="IPR019734">
    <property type="entry name" value="TPR_rpt"/>
</dbReference>
<dbReference type="Pfam" id="PF12770">
    <property type="entry name" value="CHAT"/>
    <property type="match status" value="1"/>
</dbReference>
<feature type="domain" description="CHAT" evidence="2">
    <location>
        <begin position="643"/>
        <end position="918"/>
    </location>
</feature>
<dbReference type="STRING" id="50429.A0A2B4RNC6"/>